<keyword evidence="2" id="KW-1185">Reference proteome</keyword>
<comment type="caution">
    <text evidence="1">The sequence shown here is derived from an EMBL/GenBank/DDBJ whole genome shotgun (WGS) entry which is preliminary data.</text>
</comment>
<dbReference type="EMBL" id="MDYL01000001">
    <property type="protein sequence ID" value="OQD78147.1"/>
    <property type="molecule type" value="Genomic_DNA"/>
</dbReference>
<name>A0A1V6PN25_PENDC</name>
<dbReference type="AlphaFoldDB" id="A0A1V6PN25"/>
<evidence type="ECO:0000313" key="2">
    <source>
        <dbReference type="Proteomes" id="UP000191522"/>
    </source>
</evidence>
<evidence type="ECO:0000313" key="1">
    <source>
        <dbReference type="EMBL" id="OQD78147.1"/>
    </source>
</evidence>
<dbReference type="STRING" id="69771.A0A1V6PN25"/>
<dbReference type="OrthoDB" id="4359472at2759"/>
<dbReference type="Proteomes" id="UP000191522">
    <property type="component" value="Unassembled WGS sequence"/>
</dbReference>
<protein>
    <submittedName>
        <fullName evidence="1">Uncharacterized protein</fullName>
    </submittedName>
</protein>
<reference evidence="2" key="1">
    <citation type="journal article" date="2017" name="Nat. Microbiol.">
        <title>Global analysis of biosynthetic gene clusters reveals vast potential of secondary metabolite production in Penicillium species.</title>
        <authorList>
            <person name="Nielsen J.C."/>
            <person name="Grijseels S."/>
            <person name="Prigent S."/>
            <person name="Ji B."/>
            <person name="Dainat J."/>
            <person name="Nielsen K.F."/>
            <person name="Frisvad J.C."/>
            <person name="Workman M."/>
            <person name="Nielsen J."/>
        </authorList>
    </citation>
    <scope>NUCLEOTIDE SEQUENCE [LARGE SCALE GENOMIC DNA]</scope>
    <source>
        <strain evidence="2">IBT 11843</strain>
    </source>
</reference>
<proteinExistence type="predicted"/>
<sequence length="129" mass="14861">MPKRNSSSSSTSSTSSEELLTLDPISEWRAWQALSIYFTVLLNRQLRRRWLLEHACMKDKPICQRFRPITFFELVPTLHKPRIPSPSDPNPTKNNPYNAEALAALKTSVRLLRGRVEKGKELASEIERL</sequence>
<gene>
    <name evidence="1" type="ORF">PENDEC_c001G05969</name>
</gene>
<accession>A0A1V6PN25</accession>
<organism evidence="1 2">
    <name type="scientific">Penicillium decumbens</name>
    <dbReference type="NCBI Taxonomy" id="69771"/>
    <lineage>
        <taxon>Eukaryota</taxon>
        <taxon>Fungi</taxon>
        <taxon>Dikarya</taxon>
        <taxon>Ascomycota</taxon>
        <taxon>Pezizomycotina</taxon>
        <taxon>Eurotiomycetes</taxon>
        <taxon>Eurotiomycetidae</taxon>
        <taxon>Eurotiales</taxon>
        <taxon>Aspergillaceae</taxon>
        <taxon>Penicillium</taxon>
    </lineage>
</organism>